<dbReference type="PANTHER" id="PTHR11766:SF1">
    <property type="entry name" value="TYROSINE--TRNA LIGASE"/>
    <property type="match status" value="1"/>
</dbReference>
<dbReference type="PROSITE" id="PS50889">
    <property type="entry name" value="S4"/>
    <property type="match status" value="1"/>
</dbReference>
<dbReference type="CDD" id="cd00805">
    <property type="entry name" value="TyrRS_core"/>
    <property type="match status" value="1"/>
</dbReference>
<dbReference type="Pfam" id="PF00579">
    <property type="entry name" value="tRNA-synt_1b"/>
    <property type="match status" value="1"/>
</dbReference>
<comment type="similarity">
    <text evidence="10">Belongs to the class-I aminoacyl-tRNA synthetase family.</text>
</comment>
<keyword evidence="9" id="KW-0694">RNA-binding</keyword>
<dbReference type="Proteomes" id="UP000178065">
    <property type="component" value="Unassembled WGS sequence"/>
</dbReference>
<evidence type="ECO:0000259" key="11">
    <source>
        <dbReference type="SMART" id="SM00363"/>
    </source>
</evidence>
<keyword evidence="4 10" id="KW-0067">ATP-binding</keyword>
<dbReference type="InterPro" id="IPR014729">
    <property type="entry name" value="Rossmann-like_a/b/a_fold"/>
</dbReference>
<dbReference type="Gene3D" id="3.40.50.620">
    <property type="entry name" value="HUPs"/>
    <property type="match status" value="1"/>
</dbReference>
<reference evidence="12 13" key="1">
    <citation type="journal article" date="2016" name="Nat. Commun.">
        <title>Thousands of microbial genomes shed light on interconnected biogeochemical processes in an aquifer system.</title>
        <authorList>
            <person name="Anantharaman K."/>
            <person name="Brown C.T."/>
            <person name="Hug L.A."/>
            <person name="Sharon I."/>
            <person name="Castelle C.J."/>
            <person name="Probst A.J."/>
            <person name="Thomas B.C."/>
            <person name="Singh A."/>
            <person name="Wilkins M.J."/>
            <person name="Karaoz U."/>
            <person name="Brodie E.L."/>
            <person name="Williams K.H."/>
            <person name="Hubbard S.S."/>
            <person name="Banfield J.F."/>
        </authorList>
    </citation>
    <scope>NUCLEOTIDE SEQUENCE [LARGE SCALE GENOMIC DNA]</scope>
</reference>
<evidence type="ECO:0000256" key="3">
    <source>
        <dbReference type="ARBA" id="ARBA00022741"/>
    </source>
</evidence>
<evidence type="ECO:0000256" key="4">
    <source>
        <dbReference type="ARBA" id="ARBA00022840"/>
    </source>
</evidence>
<dbReference type="InterPro" id="IPR024088">
    <property type="entry name" value="Tyr-tRNA-ligase_bac-type"/>
</dbReference>
<dbReference type="PANTHER" id="PTHR11766">
    <property type="entry name" value="TYROSYL-TRNA SYNTHETASE"/>
    <property type="match status" value="1"/>
</dbReference>
<dbReference type="EC" id="6.1.1.1" evidence="1 8"/>
<evidence type="ECO:0000256" key="5">
    <source>
        <dbReference type="ARBA" id="ARBA00022917"/>
    </source>
</evidence>
<dbReference type="GO" id="GO:0005829">
    <property type="term" value="C:cytosol"/>
    <property type="evidence" value="ECO:0007669"/>
    <property type="project" value="TreeGrafter"/>
</dbReference>
<protein>
    <recommendedName>
        <fullName evidence="1 8">Tyrosine--tRNA ligase</fullName>
        <ecNumber evidence="1 8">6.1.1.1</ecNumber>
    </recommendedName>
</protein>
<keyword evidence="3 10" id="KW-0547">Nucleotide-binding</keyword>
<proteinExistence type="inferred from homology"/>
<keyword evidence="5 10" id="KW-0648">Protein biosynthesis</keyword>
<dbReference type="NCBIfam" id="TIGR00234">
    <property type="entry name" value="tyrS"/>
    <property type="match status" value="1"/>
</dbReference>
<gene>
    <name evidence="12" type="ORF">A2672_01975</name>
</gene>
<sequence length="397" mass="44814">MEAQNQIEEVLTRGVERIYPSRKVLESVLRAGKKLRIYHGIDPTGKLHIGHMVSLRKLRQFQDLGHEIIVLIGDFTATIGDPTGKNAARKPLTRAQVLANARDYRKQIGKILNLRESNVRFLYNEQWSSKLKLKDLLELASHFTVAGLLERDMFQERMRAGKDIRVHEFLYPILQAYDSVTMNVDAEVGGNDQTFNMLAGRALLKRIKNKEKFVLALKLLADPSGKKMGKTAGNLAPLDEKPNEMYGRIMAWPDERIVSGLEILTNIPQKEIGEIEQQIKSKKLNPRQAKARLAKEIVATCHGSKATSLAEKEFVRVFQAKQLPSAMKEARGLRGRKPLVDILLKTKLASSKSEARRLIFQGGVRLDGAVQRQENSLVELREGSVIQVGKRRFVRIA</sequence>
<organism evidence="12 13">
    <name type="scientific">Candidatus Wildermuthbacteria bacterium RIFCSPHIGHO2_01_FULL_49_22b</name>
    <dbReference type="NCBI Taxonomy" id="1802448"/>
    <lineage>
        <taxon>Bacteria</taxon>
        <taxon>Candidatus Wildermuthiibacteriota</taxon>
    </lineage>
</organism>
<dbReference type="PRINTS" id="PR01040">
    <property type="entry name" value="TRNASYNTHTYR"/>
</dbReference>
<evidence type="ECO:0000256" key="9">
    <source>
        <dbReference type="PROSITE-ProRule" id="PRU00182"/>
    </source>
</evidence>
<dbReference type="Gene3D" id="3.10.290.10">
    <property type="entry name" value="RNA-binding S4 domain"/>
    <property type="match status" value="1"/>
</dbReference>
<dbReference type="STRING" id="1802448.A2672_01975"/>
<evidence type="ECO:0000313" key="12">
    <source>
        <dbReference type="EMBL" id="OHA65232.1"/>
    </source>
</evidence>
<dbReference type="InterPro" id="IPR002942">
    <property type="entry name" value="S4_RNA-bd"/>
</dbReference>
<dbReference type="InterPro" id="IPR001412">
    <property type="entry name" value="aa-tRNA-synth_I_CS"/>
</dbReference>
<dbReference type="SMART" id="SM00363">
    <property type="entry name" value="S4"/>
    <property type="match status" value="1"/>
</dbReference>
<comment type="caution">
    <text evidence="12">The sequence shown here is derived from an EMBL/GenBank/DDBJ whole genome shotgun (WGS) entry which is preliminary data.</text>
</comment>
<evidence type="ECO:0000256" key="10">
    <source>
        <dbReference type="RuleBase" id="RU363036"/>
    </source>
</evidence>
<evidence type="ECO:0000256" key="8">
    <source>
        <dbReference type="NCBIfam" id="TIGR00234"/>
    </source>
</evidence>
<comment type="catalytic activity">
    <reaction evidence="7">
        <text>tRNA(Tyr) + L-tyrosine + ATP = L-tyrosyl-tRNA(Tyr) + AMP + diphosphate + H(+)</text>
        <dbReference type="Rhea" id="RHEA:10220"/>
        <dbReference type="Rhea" id="RHEA-COMP:9706"/>
        <dbReference type="Rhea" id="RHEA-COMP:9707"/>
        <dbReference type="ChEBI" id="CHEBI:15378"/>
        <dbReference type="ChEBI" id="CHEBI:30616"/>
        <dbReference type="ChEBI" id="CHEBI:33019"/>
        <dbReference type="ChEBI" id="CHEBI:58315"/>
        <dbReference type="ChEBI" id="CHEBI:78442"/>
        <dbReference type="ChEBI" id="CHEBI:78536"/>
        <dbReference type="ChEBI" id="CHEBI:456215"/>
        <dbReference type="EC" id="6.1.1.1"/>
    </reaction>
</comment>
<dbReference type="CDD" id="cd00165">
    <property type="entry name" value="S4"/>
    <property type="match status" value="1"/>
</dbReference>
<feature type="domain" description="RNA-binding S4" evidence="11">
    <location>
        <begin position="338"/>
        <end position="395"/>
    </location>
</feature>
<name>A0A1G2QZ03_9BACT</name>
<dbReference type="AlphaFoldDB" id="A0A1G2QZ03"/>
<dbReference type="GO" id="GO:0004831">
    <property type="term" value="F:tyrosine-tRNA ligase activity"/>
    <property type="evidence" value="ECO:0007669"/>
    <property type="project" value="UniProtKB-UniRule"/>
</dbReference>
<dbReference type="InterPro" id="IPR002307">
    <property type="entry name" value="Tyr-tRNA-ligase"/>
</dbReference>
<dbReference type="Pfam" id="PF01479">
    <property type="entry name" value="S4"/>
    <property type="match status" value="1"/>
</dbReference>
<dbReference type="InterPro" id="IPR002305">
    <property type="entry name" value="aa-tRNA-synth_Ic"/>
</dbReference>
<keyword evidence="6 10" id="KW-0030">Aminoacyl-tRNA synthetase</keyword>
<dbReference type="SUPFAM" id="SSF52374">
    <property type="entry name" value="Nucleotidylyl transferase"/>
    <property type="match status" value="1"/>
</dbReference>
<dbReference type="Gene3D" id="1.10.240.10">
    <property type="entry name" value="Tyrosyl-Transfer RNA Synthetase"/>
    <property type="match status" value="1"/>
</dbReference>
<evidence type="ECO:0000256" key="1">
    <source>
        <dbReference type="ARBA" id="ARBA00013160"/>
    </source>
</evidence>
<evidence type="ECO:0000256" key="2">
    <source>
        <dbReference type="ARBA" id="ARBA00022598"/>
    </source>
</evidence>
<dbReference type="EMBL" id="MHTT01000015">
    <property type="protein sequence ID" value="OHA65232.1"/>
    <property type="molecule type" value="Genomic_DNA"/>
</dbReference>
<dbReference type="GO" id="GO:0003723">
    <property type="term" value="F:RNA binding"/>
    <property type="evidence" value="ECO:0007669"/>
    <property type="project" value="UniProtKB-KW"/>
</dbReference>
<evidence type="ECO:0000256" key="6">
    <source>
        <dbReference type="ARBA" id="ARBA00023146"/>
    </source>
</evidence>
<dbReference type="SUPFAM" id="SSF55174">
    <property type="entry name" value="Alpha-L RNA-binding motif"/>
    <property type="match status" value="1"/>
</dbReference>
<dbReference type="PROSITE" id="PS00178">
    <property type="entry name" value="AA_TRNA_LIGASE_I"/>
    <property type="match status" value="1"/>
</dbReference>
<dbReference type="InterPro" id="IPR036986">
    <property type="entry name" value="S4_RNA-bd_sf"/>
</dbReference>
<accession>A0A1G2QZ03</accession>
<evidence type="ECO:0000256" key="7">
    <source>
        <dbReference type="ARBA" id="ARBA00048248"/>
    </source>
</evidence>
<evidence type="ECO:0000313" key="13">
    <source>
        <dbReference type="Proteomes" id="UP000178065"/>
    </source>
</evidence>
<keyword evidence="2 10" id="KW-0436">Ligase</keyword>
<dbReference type="GO" id="GO:0006437">
    <property type="term" value="P:tyrosyl-tRNA aminoacylation"/>
    <property type="evidence" value="ECO:0007669"/>
    <property type="project" value="UniProtKB-UniRule"/>
</dbReference>
<dbReference type="GO" id="GO:0005524">
    <property type="term" value="F:ATP binding"/>
    <property type="evidence" value="ECO:0007669"/>
    <property type="project" value="UniProtKB-KW"/>
</dbReference>